<feature type="domain" description="MADS-box" evidence="7">
    <location>
        <begin position="1"/>
        <end position="61"/>
    </location>
</feature>
<feature type="compositionally biased region" description="Polar residues" evidence="6">
    <location>
        <begin position="224"/>
        <end position="236"/>
    </location>
</feature>
<organism evidence="9">
    <name type="scientific">Lepeophtheirus salmonis</name>
    <name type="common">Salmon louse</name>
    <name type="synonym">Caligus salmonis</name>
    <dbReference type="NCBI Taxonomy" id="72036"/>
    <lineage>
        <taxon>Eukaryota</taxon>
        <taxon>Metazoa</taxon>
        <taxon>Ecdysozoa</taxon>
        <taxon>Arthropoda</taxon>
        <taxon>Crustacea</taxon>
        <taxon>Multicrustacea</taxon>
        <taxon>Hexanauplia</taxon>
        <taxon>Copepoda</taxon>
        <taxon>Siphonostomatoida</taxon>
        <taxon>Caligidae</taxon>
        <taxon>Lepeophtheirus</taxon>
    </lineage>
</organism>
<feature type="region of interest" description="Disordered" evidence="6">
    <location>
        <begin position="319"/>
        <end position="361"/>
    </location>
</feature>
<dbReference type="InterPro" id="IPR002100">
    <property type="entry name" value="TF_MADSbox"/>
</dbReference>
<evidence type="ECO:0000256" key="5">
    <source>
        <dbReference type="ARBA" id="ARBA00023242"/>
    </source>
</evidence>
<evidence type="ECO:0000259" key="7">
    <source>
        <dbReference type="PROSITE" id="PS50066"/>
    </source>
</evidence>
<feature type="region of interest" description="Disordered" evidence="6">
    <location>
        <begin position="177"/>
        <end position="197"/>
    </location>
</feature>
<dbReference type="PRINTS" id="PR00404">
    <property type="entry name" value="MADSDOMAIN"/>
</dbReference>
<dbReference type="EMBL" id="HG994581">
    <property type="protein sequence ID" value="CAF2874698.1"/>
    <property type="molecule type" value="Genomic_DNA"/>
</dbReference>
<dbReference type="InterPro" id="IPR033896">
    <property type="entry name" value="MEF2-like_N"/>
</dbReference>
<dbReference type="GO" id="GO:0005634">
    <property type="term" value="C:nucleus"/>
    <property type="evidence" value="ECO:0007669"/>
    <property type="project" value="UniProtKB-SubCell"/>
</dbReference>
<evidence type="ECO:0000313" key="9">
    <source>
        <dbReference type="EMBL" id="CDW18970.1"/>
    </source>
</evidence>
<dbReference type="Gene3D" id="3.40.1810.10">
    <property type="entry name" value="Transcription factor, MADS-box"/>
    <property type="match status" value="1"/>
</dbReference>
<feature type="compositionally biased region" description="Low complexity" evidence="6">
    <location>
        <begin position="184"/>
        <end position="196"/>
    </location>
</feature>
<reference evidence="8" key="2">
    <citation type="submission" date="2021-02" db="EMBL/GenBank/DDBJ databases">
        <authorList>
            <person name="Bekaert M."/>
        </authorList>
    </citation>
    <scope>NUCLEOTIDE SEQUENCE</scope>
    <source>
        <strain evidence="8">IoA-00</strain>
    </source>
</reference>
<keyword evidence="10" id="KW-1185">Reference proteome</keyword>
<dbReference type="PROSITE" id="PS00350">
    <property type="entry name" value="MADS_BOX_1"/>
    <property type="match status" value="1"/>
</dbReference>
<dbReference type="GO" id="GO:0046983">
    <property type="term" value="F:protein dimerization activity"/>
    <property type="evidence" value="ECO:0007669"/>
    <property type="project" value="InterPro"/>
</dbReference>
<keyword evidence="2" id="KW-0805">Transcription regulation</keyword>
<keyword evidence="5" id="KW-0539">Nucleus</keyword>
<feature type="region of interest" description="Disordered" evidence="6">
    <location>
        <begin position="209"/>
        <end position="297"/>
    </location>
</feature>
<sequence length="361" mass="40263">MGRKKIQITRISDERNRQVTFTKRKFGLMKKAYELSVLCDCEISVIIFNSHNKLFQYASTDMDKVLLKYTEYDQPHESQTNKDILESINRKGIGGPDSPEGDMDYPLNDSPPPNEMMQDNTPENDFQNMLQQNNARNNQLNHSSTGLQNQNYVTGNHSATTYDNGSSLVHHMHQPQTTTALMTQQQQSQQQQQQQSNNSLIRMLEMGNGNFINQQPSPIPIHQPNGNNKATNNEQQPSSSSPDSLNSSSSPPNDKDILNLHHHRPIHNIQSGLFGSMNTPSSAPPPQMFNPFQQTTNTTDFTNLTDLRIAHPAISQWLQQAGSVHPPGPNPPGSRSPIKEEPMSPNRGSPNSGGSSDYAPL</sequence>
<dbReference type="OrthoDB" id="1898716at2759"/>
<comment type="subcellular location">
    <subcellularLocation>
        <location evidence="1">Nucleus</location>
    </subcellularLocation>
</comment>
<accession>A0A0K2SZK6</accession>
<evidence type="ECO:0000256" key="4">
    <source>
        <dbReference type="ARBA" id="ARBA00023163"/>
    </source>
</evidence>
<feature type="region of interest" description="Disordered" evidence="6">
    <location>
        <begin position="76"/>
        <end position="126"/>
    </location>
</feature>
<evidence type="ECO:0000256" key="3">
    <source>
        <dbReference type="ARBA" id="ARBA00023125"/>
    </source>
</evidence>
<keyword evidence="4" id="KW-0804">Transcription</keyword>
<evidence type="ECO:0000256" key="2">
    <source>
        <dbReference type="ARBA" id="ARBA00023015"/>
    </source>
</evidence>
<proteinExistence type="predicted"/>
<dbReference type="GO" id="GO:0000977">
    <property type="term" value="F:RNA polymerase II transcription regulatory region sequence-specific DNA binding"/>
    <property type="evidence" value="ECO:0007669"/>
    <property type="project" value="InterPro"/>
</dbReference>
<dbReference type="GO" id="GO:0045944">
    <property type="term" value="P:positive regulation of transcription by RNA polymerase II"/>
    <property type="evidence" value="ECO:0007669"/>
    <property type="project" value="InterPro"/>
</dbReference>
<evidence type="ECO:0000313" key="10">
    <source>
        <dbReference type="Proteomes" id="UP000675881"/>
    </source>
</evidence>
<dbReference type="EMBL" id="HACA01001609">
    <property type="protein sequence ID" value="CDW18970.1"/>
    <property type="molecule type" value="Transcribed_RNA"/>
</dbReference>
<dbReference type="SUPFAM" id="SSF55455">
    <property type="entry name" value="SRF-like"/>
    <property type="match status" value="1"/>
</dbReference>
<dbReference type="CDD" id="cd00265">
    <property type="entry name" value="MADS_MEF2_like"/>
    <property type="match status" value="1"/>
</dbReference>
<dbReference type="Pfam" id="PF00319">
    <property type="entry name" value="SRF-TF"/>
    <property type="match status" value="1"/>
</dbReference>
<reference evidence="9" key="1">
    <citation type="submission" date="2014-05" db="EMBL/GenBank/DDBJ databases">
        <authorList>
            <person name="Chronopoulou M."/>
        </authorList>
    </citation>
    <scope>NUCLEOTIDE SEQUENCE</scope>
    <source>
        <tissue evidence="9">Whole organism</tissue>
    </source>
</reference>
<dbReference type="FunFam" id="3.40.1810.10:FF:000001">
    <property type="entry name" value="Myocyte-specific enhancer factor 2A homolog"/>
    <property type="match status" value="1"/>
</dbReference>
<evidence type="ECO:0000313" key="8">
    <source>
        <dbReference type="EMBL" id="CAF2874698.1"/>
    </source>
</evidence>
<name>A0A0K2SZK6_LEPSM</name>
<keyword evidence="3" id="KW-0238">DNA-binding</keyword>
<gene>
    <name evidence="9" type="primary">Mef2a</name>
    <name evidence="8" type="ORF">LSAA_6396</name>
</gene>
<dbReference type="InterPro" id="IPR050142">
    <property type="entry name" value="MADS-box/MEF2_TF"/>
</dbReference>
<dbReference type="PANTHER" id="PTHR48019">
    <property type="entry name" value="SERUM RESPONSE FACTOR HOMOLOG"/>
    <property type="match status" value="1"/>
</dbReference>
<feature type="compositionally biased region" description="Polar residues" evidence="6">
    <location>
        <begin position="268"/>
        <end position="281"/>
    </location>
</feature>
<feature type="compositionally biased region" description="Low complexity" evidence="6">
    <location>
        <begin position="237"/>
        <end position="252"/>
    </location>
</feature>
<feature type="compositionally biased region" description="Polar residues" evidence="6">
    <location>
        <begin position="117"/>
        <end position="126"/>
    </location>
</feature>
<feature type="compositionally biased region" description="Basic and acidic residues" evidence="6">
    <location>
        <begin position="76"/>
        <end position="89"/>
    </location>
</feature>
<dbReference type="SMART" id="SM00432">
    <property type="entry name" value="MADS"/>
    <property type="match status" value="1"/>
</dbReference>
<dbReference type="InterPro" id="IPR036879">
    <property type="entry name" value="TF_MADSbox_sf"/>
</dbReference>
<dbReference type="PROSITE" id="PS50066">
    <property type="entry name" value="MADS_BOX_2"/>
    <property type="match status" value="1"/>
</dbReference>
<dbReference type="AlphaFoldDB" id="A0A0K2SZK6"/>
<protein>
    <submittedName>
        <fullName evidence="9">Myocyte enhancer factor 2A [Mesocricetus auratus]</fullName>
    </submittedName>
</protein>
<evidence type="ECO:0000256" key="1">
    <source>
        <dbReference type="ARBA" id="ARBA00004123"/>
    </source>
</evidence>
<evidence type="ECO:0000256" key="6">
    <source>
        <dbReference type="SAM" id="MobiDB-lite"/>
    </source>
</evidence>
<dbReference type="Proteomes" id="UP000675881">
    <property type="component" value="Chromosome 2"/>
</dbReference>
<feature type="compositionally biased region" description="Low complexity" evidence="6">
    <location>
        <begin position="344"/>
        <end position="361"/>
    </location>
</feature>